<proteinExistence type="predicted"/>
<dbReference type="Proteomes" id="UP000282957">
    <property type="component" value="Unassembled WGS sequence"/>
</dbReference>
<comment type="caution">
    <text evidence="5">The sequence shown here is derived from an EMBL/GenBank/DDBJ whole genome shotgun (WGS) entry which is preliminary data.</text>
</comment>
<dbReference type="PANTHER" id="PTHR20961">
    <property type="entry name" value="GLYCOSYLTRANSFERASE"/>
    <property type="match status" value="1"/>
</dbReference>
<name>A0A437MPE5_9PROT</name>
<accession>A0A437MPE5</accession>
<evidence type="ECO:0000259" key="4">
    <source>
        <dbReference type="Pfam" id="PF04577"/>
    </source>
</evidence>
<dbReference type="InterPro" id="IPR007657">
    <property type="entry name" value="Glycosyltransferase_61"/>
</dbReference>
<keyword evidence="6" id="KW-1185">Reference proteome</keyword>
<dbReference type="GO" id="GO:0016757">
    <property type="term" value="F:glycosyltransferase activity"/>
    <property type="evidence" value="ECO:0007669"/>
    <property type="project" value="UniProtKB-KW"/>
</dbReference>
<evidence type="ECO:0000256" key="3">
    <source>
        <dbReference type="ARBA" id="ARBA00023180"/>
    </source>
</evidence>
<reference evidence="5 6" key="1">
    <citation type="submission" date="2019-01" db="EMBL/GenBank/DDBJ databases">
        <authorList>
            <person name="Chen W.-M."/>
        </authorList>
    </citation>
    <scope>NUCLEOTIDE SEQUENCE [LARGE SCALE GENOMIC DNA]</scope>
    <source>
        <strain evidence="5 6">CCP-6</strain>
    </source>
</reference>
<gene>
    <name evidence="5" type="ORF">EOD42_05335</name>
</gene>
<keyword evidence="2 5" id="KW-0808">Transferase</keyword>
<sequence>MRERRMLGHGLPLELPPESGAEVMWTAPFRAEWATDPDGTIRRPEPLFVEAPFEPFPEAEYLHARREVYPITHFCLSVPDALLVGERAIIPRGYTHLITDTLHWNHSSRIFMEDFRCEFEYTHLRYGEGEFHITLGEERRVDHDEAVLISSMEQNNYGAFLLRCVPKLATRRLLGLEGLPVFVSDQQGWQRAILRAFGIGPDQIISYDRSRLHHFRRLVVPDLPSSEFFLDDMTSDFLDEFVAGLQASDPRRGTRPEKIYVSRMQQTRLKPHYRPFVNEAELAALLEAQGFAIIEPENFDFEEQVRIFAAARVVVGPGGAGMFNTIFCRPGANIVALEPLPTWMVQHANLYSGRRHGFAMVLGGSDATDPSAQKRWRTDAGLVAGRVREL</sequence>
<protein>
    <submittedName>
        <fullName evidence="5">Glycosyltransferase family 61 protein</fullName>
    </submittedName>
</protein>
<dbReference type="EMBL" id="SACL01000001">
    <property type="protein sequence ID" value="RVT99510.1"/>
    <property type="molecule type" value="Genomic_DNA"/>
</dbReference>
<dbReference type="AlphaFoldDB" id="A0A437MPE5"/>
<evidence type="ECO:0000256" key="2">
    <source>
        <dbReference type="ARBA" id="ARBA00022679"/>
    </source>
</evidence>
<evidence type="ECO:0000313" key="5">
    <source>
        <dbReference type="EMBL" id="RVT99510.1"/>
    </source>
</evidence>
<dbReference type="InterPro" id="IPR049625">
    <property type="entry name" value="Glyco_transf_61_cat"/>
</dbReference>
<evidence type="ECO:0000313" key="6">
    <source>
        <dbReference type="Proteomes" id="UP000282957"/>
    </source>
</evidence>
<dbReference type="OrthoDB" id="288504at2"/>
<dbReference type="Pfam" id="PF04577">
    <property type="entry name" value="Glyco_transf_61"/>
    <property type="match status" value="1"/>
</dbReference>
<keyword evidence="1" id="KW-0328">Glycosyltransferase</keyword>
<evidence type="ECO:0000256" key="1">
    <source>
        <dbReference type="ARBA" id="ARBA00022676"/>
    </source>
</evidence>
<organism evidence="5 6">
    <name type="scientific">Rhodovarius crocodyli</name>
    <dbReference type="NCBI Taxonomy" id="1979269"/>
    <lineage>
        <taxon>Bacteria</taxon>
        <taxon>Pseudomonadati</taxon>
        <taxon>Pseudomonadota</taxon>
        <taxon>Alphaproteobacteria</taxon>
        <taxon>Acetobacterales</taxon>
        <taxon>Roseomonadaceae</taxon>
        <taxon>Rhodovarius</taxon>
    </lineage>
</organism>
<keyword evidence="3" id="KW-0325">Glycoprotein</keyword>
<feature type="domain" description="Glycosyltransferase 61 catalytic" evidence="4">
    <location>
        <begin position="157"/>
        <end position="335"/>
    </location>
</feature>